<reference evidence="3" key="1">
    <citation type="submission" date="2023-03" db="EMBL/GenBank/DDBJ databases">
        <title>Synergistic degradation of erythromycin by symbiotic bacteria Ery-6A and Ery-6B and application in simulated water remediation.</title>
        <authorList>
            <person name="Xu S."/>
        </authorList>
    </citation>
    <scope>NUCLEOTIDE SEQUENCE</scope>
    <source>
        <strain evidence="3">Ery-6A</strain>
    </source>
</reference>
<name>A0AAX3SUW7_9BURK</name>
<keyword evidence="2" id="KW-0732">Signal</keyword>
<protein>
    <submittedName>
        <fullName evidence="3">Tripartite tricarboxylate transporter substrate binding protein</fullName>
    </submittedName>
</protein>
<dbReference type="Proteomes" id="UP001219066">
    <property type="component" value="Chromosome"/>
</dbReference>
<dbReference type="InterPro" id="IPR005064">
    <property type="entry name" value="BUG"/>
</dbReference>
<gene>
    <name evidence="3" type="ORF">PYR84_14185</name>
</gene>
<comment type="similarity">
    <text evidence="1">Belongs to the UPF0065 (bug) family.</text>
</comment>
<feature type="chain" id="PRO_5043421694" evidence="2">
    <location>
        <begin position="25"/>
        <end position="322"/>
    </location>
</feature>
<dbReference type="Pfam" id="PF03401">
    <property type="entry name" value="TctC"/>
    <property type="match status" value="1"/>
</dbReference>
<dbReference type="Gene3D" id="3.40.190.150">
    <property type="entry name" value="Bordetella uptake gene, domain 1"/>
    <property type="match status" value="1"/>
</dbReference>
<dbReference type="PANTHER" id="PTHR42928">
    <property type="entry name" value="TRICARBOXYLATE-BINDING PROTEIN"/>
    <property type="match status" value="1"/>
</dbReference>
<dbReference type="SUPFAM" id="SSF53850">
    <property type="entry name" value="Periplasmic binding protein-like II"/>
    <property type="match status" value="1"/>
</dbReference>
<dbReference type="PIRSF" id="PIRSF017082">
    <property type="entry name" value="YflP"/>
    <property type="match status" value="1"/>
</dbReference>
<dbReference type="Gene3D" id="3.40.190.10">
    <property type="entry name" value="Periplasmic binding protein-like II"/>
    <property type="match status" value="1"/>
</dbReference>
<evidence type="ECO:0000256" key="2">
    <source>
        <dbReference type="SAM" id="SignalP"/>
    </source>
</evidence>
<dbReference type="RefSeq" id="WP_277849875.1">
    <property type="nucleotide sequence ID" value="NZ_CP120956.1"/>
</dbReference>
<proteinExistence type="inferred from homology"/>
<evidence type="ECO:0000313" key="3">
    <source>
        <dbReference type="EMBL" id="WFF83796.1"/>
    </source>
</evidence>
<evidence type="ECO:0000313" key="4">
    <source>
        <dbReference type="Proteomes" id="UP001219066"/>
    </source>
</evidence>
<organism evidence="3 4">
    <name type="scientific">Delftia tsuruhatensis</name>
    <dbReference type="NCBI Taxonomy" id="180282"/>
    <lineage>
        <taxon>Bacteria</taxon>
        <taxon>Pseudomonadati</taxon>
        <taxon>Pseudomonadota</taxon>
        <taxon>Betaproteobacteria</taxon>
        <taxon>Burkholderiales</taxon>
        <taxon>Comamonadaceae</taxon>
        <taxon>Delftia</taxon>
    </lineage>
</organism>
<dbReference type="AlphaFoldDB" id="A0AAX3SUW7"/>
<dbReference type="InterPro" id="IPR042100">
    <property type="entry name" value="Bug_dom1"/>
</dbReference>
<dbReference type="EMBL" id="CP120956">
    <property type="protein sequence ID" value="WFF83796.1"/>
    <property type="molecule type" value="Genomic_DNA"/>
</dbReference>
<dbReference type="CDD" id="cd07012">
    <property type="entry name" value="PBP2_Bug_TTT"/>
    <property type="match status" value="1"/>
</dbReference>
<sequence>MNHILRAMALALAALAAFSASAQAWPDRPVTLVVPFPAGGSSDQVARAVAPRLGEKLRQSFVVENKAGATGTIGAAVVQRAAADGQTFLVTSLGPLVIVPHLIKNLPYDALKDFDLITVAVQSPNVLVVPASSPHKSVADVVTHLKAHPGKMSFASAGHGSSDHLTAELFWQQTGTQGVHIPYKGGAPAHADLIGGQVDASFQNINAVIQHIRAGKMRALAVTSPRRSPVLPDLPTLAEAGVKNVEVASWQAIVAPKGLPPALRDKAHAAFVEALNDPRVREQFVSIGYEMVAGTPQQFAEFQRQEYARWKSVIEAGKISID</sequence>
<accession>A0AAX3SUW7</accession>
<dbReference type="PANTHER" id="PTHR42928:SF5">
    <property type="entry name" value="BLR1237 PROTEIN"/>
    <property type="match status" value="1"/>
</dbReference>
<feature type="signal peptide" evidence="2">
    <location>
        <begin position="1"/>
        <end position="24"/>
    </location>
</feature>
<evidence type="ECO:0000256" key="1">
    <source>
        <dbReference type="ARBA" id="ARBA00006987"/>
    </source>
</evidence>